<keyword evidence="5" id="KW-0408">Iron</keyword>
<evidence type="ECO:0000313" key="7">
    <source>
        <dbReference type="EMBL" id="KAG1908786.1"/>
    </source>
</evidence>
<dbReference type="Proteomes" id="UP001195769">
    <property type="component" value="Unassembled WGS sequence"/>
</dbReference>
<keyword evidence="3" id="KW-0223">Dioxygenase</keyword>
<dbReference type="Pfam" id="PF12851">
    <property type="entry name" value="Tet_JBP"/>
    <property type="match status" value="1"/>
</dbReference>
<evidence type="ECO:0000256" key="2">
    <source>
        <dbReference type="ARBA" id="ARBA00022723"/>
    </source>
</evidence>
<keyword evidence="4" id="KW-0560">Oxidoreductase</keyword>
<gene>
    <name evidence="7" type="ORF">F5891DRAFT_1180352</name>
</gene>
<organism evidence="7 8">
    <name type="scientific">Suillus fuscotomentosus</name>
    <dbReference type="NCBI Taxonomy" id="1912939"/>
    <lineage>
        <taxon>Eukaryota</taxon>
        <taxon>Fungi</taxon>
        <taxon>Dikarya</taxon>
        <taxon>Basidiomycota</taxon>
        <taxon>Agaricomycotina</taxon>
        <taxon>Agaricomycetes</taxon>
        <taxon>Agaricomycetidae</taxon>
        <taxon>Boletales</taxon>
        <taxon>Suillineae</taxon>
        <taxon>Suillaceae</taxon>
        <taxon>Suillus</taxon>
    </lineage>
</organism>
<evidence type="ECO:0000256" key="1">
    <source>
        <dbReference type="ARBA" id="ARBA00001954"/>
    </source>
</evidence>
<protein>
    <recommendedName>
        <fullName evidence="6">2OGFeDO JBP1/TET oxygenase domain-containing protein</fullName>
    </recommendedName>
</protein>
<reference evidence="7" key="1">
    <citation type="journal article" date="2020" name="New Phytol.">
        <title>Comparative genomics reveals dynamic genome evolution in host specialist ectomycorrhizal fungi.</title>
        <authorList>
            <person name="Lofgren L.A."/>
            <person name="Nguyen N.H."/>
            <person name="Vilgalys R."/>
            <person name="Ruytinx J."/>
            <person name="Liao H.L."/>
            <person name="Branco S."/>
            <person name="Kuo A."/>
            <person name="LaButti K."/>
            <person name="Lipzen A."/>
            <person name="Andreopoulos W."/>
            <person name="Pangilinan J."/>
            <person name="Riley R."/>
            <person name="Hundley H."/>
            <person name="Na H."/>
            <person name="Barry K."/>
            <person name="Grigoriev I.V."/>
            <person name="Stajich J.E."/>
            <person name="Kennedy P.G."/>
        </authorList>
    </citation>
    <scope>NUCLEOTIDE SEQUENCE</scope>
    <source>
        <strain evidence="7">FC203</strain>
    </source>
</reference>
<evidence type="ECO:0000259" key="6">
    <source>
        <dbReference type="Pfam" id="PF12851"/>
    </source>
</evidence>
<dbReference type="GeneID" id="64660214"/>
<dbReference type="EMBL" id="JABBWK010000001">
    <property type="protein sequence ID" value="KAG1908786.1"/>
    <property type="molecule type" value="Genomic_DNA"/>
</dbReference>
<evidence type="ECO:0000256" key="3">
    <source>
        <dbReference type="ARBA" id="ARBA00022964"/>
    </source>
</evidence>
<sequence length="293" mass="32800">MTVQMQMDIARYSKLISPKDTGHNEHREARLLERCPPGHEGKRLVDEPATIVDASGAIIAWYLPDTLTDTTQKEIREATDLLAPSLEKSVRADDNWQTNQTLFNWGSEDVGPTPGCINLSLAWFQQGHENVSDPEVSASLKGPSCENILKAIARPAAIVIEALSNLGNIALSKDLPQMPEALQYWASVFNTLSIISNRETPHHQDHMSIAKCFDILTTMENYSNARMTMPSLQLEFKYNSSCMIAFYRRIVRHGVYDVEGDRIAWAWYMRDAVHIYAGVPSCGWASVDGPYSV</sequence>
<evidence type="ECO:0000256" key="4">
    <source>
        <dbReference type="ARBA" id="ARBA00023002"/>
    </source>
</evidence>
<keyword evidence="2" id="KW-0479">Metal-binding</keyword>
<dbReference type="GO" id="GO:0051213">
    <property type="term" value="F:dioxygenase activity"/>
    <property type="evidence" value="ECO:0007669"/>
    <property type="project" value="UniProtKB-KW"/>
</dbReference>
<comment type="cofactor">
    <cofactor evidence="1">
        <name>Fe(2+)</name>
        <dbReference type="ChEBI" id="CHEBI:29033"/>
    </cofactor>
</comment>
<dbReference type="InterPro" id="IPR024779">
    <property type="entry name" value="2OGFeDO_JBP1/TET_oxygenase_dom"/>
</dbReference>
<dbReference type="AlphaFoldDB" id="A0AAD4HUS4"/>
<name>A0AAD4HUS4_9AGAM</name>
<accession>A0AAD4HUS4</accession>
<proteinExistence type="predicted"/>
<dbReference type="Gene3D" id="3.60.130.30">
    <property type="match status" value="1"/>
</dbReference>
<feature type="domain" description="2OGFeDO JBP1/TET oxygenase" evidence="6">
    <location>
        <begin position="178"/>
        <end position="270"/>
    </location>
</feature>
<evidence type="ECO:0000313" key="8">
    <source>
        <dbReference type="Proteomes" id="UP001195769"/>
    </source>
</evidence>
<dbReference type="RefSeq" id="XP_041234361.1">
    <property type="nucleotide sequence ID" value="XM_041365916.1"/>
</dbReference>
<dbReference type="GO" id="GO:0046872">
    <property type="term" value="F:metal ion binding"/>
    <property type="evidence" value="ECO:0007669"/>
    <property type="project" value="UniProtKB-KW"/>
</dbReference>
<comment type="caution">
    <text evidence="7">The sequence shown here is derived from an EMBL/GenBank/DDBJ whole genome shotgun (WGS) entry which is preliminary data.</text>
</comment>
<keyword evidence="8" id="KW-1185">Reference proteome</keyword>
<evidence type="ECO:0000256" key="5">
    <source>
        <dbReference type="ARBA" id="ARBA00023004"/>
    </source>
</evidence>